<organism evidence="1 2">
    <name type="scientific">Devosia nitrariae</name>
    <dbReference type="NCBI Taxonomy" id="2071872"/>
    <lineage>
        <taxon>Bacteria</taxon>
        <taxon>Pseudomonadati</taxon>
        <taxon>Pseudomonadota</taxon>
        <taxon>Alphaproteobacteria</taxon>
        <taxon>Hyphomicrobiales</taxon>
        <taxon>Devosiaceae</taxon>
        <taxon>Devosia</taxon>
    </lineage>
</organism>
<evidence type="ECO:0000313" key="1">
    <source>
        <dbReference type="EMBL" id="GLQ53586.1"/>
    </source>
</evidence>
<dbReference type="Proteomes" id="UP001156691">
    <property type="component" value="Unassembled WGS sequence"/>
</dbReference>
<accession>A0ABQ5W137</accession>
<reference evidence="2" key="1">
    <citation type="journal article" date="2019" name="Int. J. Syst. Evol. Microbiol.">
        <title>The Global Catalogue of Microorganisms (GCM) 10K type strain sequencing project: providing services to taxonomists for standard genome sequencing and annotation.</title>
        <authorList>
            <consortium name="The Broad Institute Genomics Platform"/>
            <consortium name="The Broad Institute Genome Sequencing Center for Infectious Disease"/>
            <person name="Wu L."/>
            <person name="Ma J."/>
        </authorList>
    </citation>
    <scope>NUCLEOTIDE SEQUENCE [LARGE SCALE GENOMIC DNA]</scope>
    <source>
        <strain evidence="2">NBRC 112416</strain>
    </source>
</reference>
<dbReference type="EMBL" id="BSNS01000004">
    <property type="protein sequence ID" value="GLQ53586.1"/>
    <property type="molecule type" value="Genomic_DNA"/>
</dbReference>
<comment type="caution">
    <text evidence="1">The sequence shown here is derived from an EMBL/GenBank/DDBJ whole genome shotgun (WGS) entry which is preliminary data.</text>
</comment>
<keyword evidence="2" id="KW-1185">Reference proteome</keyword>
<sequence>MMPAHVTDHAIRRYAERALNIQVDETLEDPAALAALADFGVDIDAVRRRIGSVCSLAADRGAVGVRVDGVRLILRGQAVVTALSKGRKPHYMFGDAA</sequence>
<dbReference type="RefSeq" id="WP_284339031.1">
    <property type="nucleotide sequence ID" value="NZ_BSNS01000004.1"/>
</dbReference>
<gene>
    <name evidence="1" type="ORF">GCM10010862_08450</name>
</gene>
<name>A0ABQ5W137_9HYPH</name>
<evidence type="ECO:0000313" key="2">
    <source>
        <dbReference type="Proteomes" id="UP001156691"/>
    </source>
</evidence>
<proteinExistence type="predicted"/>
<protein>
    <submittedName>
        <fullName evidence="1">Uncharacterized protein</fullName>
    </submittedName>
</protein>